<keyword evidence="10" id="KW-1185">Reference proteome</keyword>
<dbReference type="OrthoDB" id="9784962at2"/>
<dbReference type="eggNOG" id="COG1609">
    <property type="taxonomic scope" value="Bacteria"/>
</dbReference>
<dbReference type="Proteomes" id="UP000009875">
    <property type="component" value="Unassembled WGS sequence"/>
</dbReference>
<sequence length="333" mass="36776">MDRQTVTIYDVAREAGVSMATVSRVVNGNPNVKPSTRKKVEEVIKQLNYQPNAVARGLASKKTTTVGVIIPDVTNLYYSSLARGIDDVASIYKYNIILTNTDENLEKEILVLKDLLTKQVDGVIYMGHHISDELHAQLESVPTPLVLAGSIDQKGILPSVNIDYGAAMKDSLDILFENGNEKIGFVYRSVDEEIDSQVRYGAYKEAHQDHGLPVDDNLVFTSSNSYKDGQNIYDQLISNGATAAIFSDDEAAVGFLNAAHDNGLQVPEKFEIIVSNNSKLVNMTRPQLSTVLQPLYDIGAVSMRLLTKMMNNDEVEDKEIVLPHTIKKWGTTK</sequence>
<feature type="domain" description="HTH lacI-type" evidence="8">
    <location>
        <begin position="6"/>
        <end position="60"/>
    </location>
</feature>
<evidence type="ECO:0000256" key="6">
    <source>
        <dbReference type="ARBA" id="ARBA00023163"/>
    </source>
</evidence>
<keyword evidence="4 7" id="KW-0238">DNA-binding</keyword>
<dbReference type="InterPro" id="IPR028082">
    <property type="entry name" value="Peripla_BP_I"/>
</dbReference>
<dbReference type="PROSITE" id="PS00356">
    <property type="entry name" value="HTH_LACI_1"/>
    <property type="match status" value="1"/>
</dbReference>
<dbReference type="GO" id="GO:0003700">
    <property type="term" value="F:DNA-binding transcription factor activity"/>
    <property type="evidence" value="ECO:0007669"/>
    <property type="project" value="TreeGrafter"/>
</dbReference>
<evidence type="ECO:0000313" key="10">
    <source>
        <dbReference type="Proteomes" id="UP000009875"/>
    </source>
</evidence>
<name>K9E8M4_9LACT</name>
<dbReference type="EMBL" id="AGXA01000027">
    <property type="protein sequence ID" value="EKU93023.1"/>
    <property type="molecule type" value="Genomic_DNA"/>
</dbReference>
<organism evidence="9 10">
    <name type="scientific">Alloiococcus otitis ATCC 51267</name>
    <dbReference type="NCBI Taxonomy" id="883081"/>
    <lineage>
        <taxon>Bacteria</taxon>
        <taxon>Bacillati</taxon>
        <taxon>Bacillota</taxon>
        <taxon>Bacilli</taxon>
        <taxon>Lactobacillales</taxon>
        <taxon>Carnobacteriaceae</taxon>
        <taxon>Alloiococcus</taxon>
    </lineage>
</organism>
<keyword evidence="5 7" id="KW-0010">Activator</keyword>
<dbReference type="AlphaFoldDB" id="K9E8M4"/>
<dbReference type="Gene3D" id="1.10.260.40">
    <property type="entry name" value="lambda repressor-like DNA-binding domains"/>
    <property type="match status" value="1"/>
</dbReference>
<dbReference type="SUPFAM" id="SSF53822">
    <property type="entry name" value="Periplasmic binding protein-like I"/>
    <property type="match status" value="1"/>
</dbReference>
<comment type="function">
    <text evidence="7">Global transcriptional regulator of carbon catabolite repression (CCR) and carbon catabolite activation (CCA), which ensures optimal energy usage under diverse conditions.</text>
</comment>
<dbReference type="InterPro" id="IPR010982">
    <property type="entry name" value="Lambda_DNA-bd_dom_sf"/>
</dbReference>
<dbReference type="PANTHER" id="PTHR30146:SF150">
    <property type="entry name" value="ARABINOSE METABOLISM TRANSCRIPTIONAL REPRESSOR"/>
    <property type="match status" value="1"/>
</dbReference>
<gene>
    <name evidence="9" type="ORF">HMPREF9698_01219</name>
</gene>
<dbReference type="PANTHER" id="PTHR30146">
    <property type="entry name" value="LACI-RELATED TRANSCRIPTIONAL REPRESSOR"/>
    <property type="match status" value="1"/>
</dbReference>
<dbReference type="CDD" id="cd01392">
    <property type="entry name" value="HTH_LacI"/>
    <property type="match status" value="1"/>
</dbReference>
<accession>K9E8M4</accession>
<evidence type="ECO:0000259" key="8">
    <source>
        <dbReference type="PROSITE" id="PS50932"/>
    </source>
</evidence>
<keyword evidence="2 7" id="KW-0678">Repressor</keyword>
<dbReference type="SMART" id="SM00354">
    <property type="entry name" value="HTH_LACI"/>
    <property type="match status" value="1"/>
</dbReference>
<dbReference type="InterPro" id="IPR006377">
    <property type="entry name" value="CcpA"/>
</dbReference>
<keyword evidence="3 7" id="KW-0805">Transcription regulation</keyword>
<dbReference type="PROSITE" id="PS50932">
    <property type="entry name" value="HTH_LACI_2"/>
    <property type="match status" value="1"/>
</dbReference>
<dbReference type="RefSeq" id="WP_003778784.1">
    <property type="nucleotide sequence ID" value="NZ_JH992961.1"/>
</dbReference>
<evidence type="ECO:0000256" key="3">
    <source>
        <dbReference type="ARBA" id="ARBA00023015"/>
    </source>
</evidence>
<dbReference type="PRINTS" id="PR00036">
    <property type="entry name" value="HTHLACI"/>
</dbReference>
<evidence type="ECO:0000256" key="5">
    <source>
        <dbReference type="ARBA" id="ARBA00023159"/>
    </source>
</evidence>
<proteinExistence type="predicted"/>
<dbReference type="GO" id="GO:0000976">
    <property type="term" value="F:transcription cis-regulatory region binding"/>
    <property type="evidence" value="ECO:0007669"/>
    <property type="project" value="TreeGrafter"/>
</dbReference>
<evidence type="ECO:0000256" key="2">
    <source>
        <dbReference type="ARBA" id="ARBA00022491"/>
    </source>
</evidence>
<dbReference type="Pfam" id="PF00356">
    <property type="entry name" value="LacI"/>
    <property type="match status" value="1"/>
</dbReference>
<dbReference type="SUPFAM" id="SSF47413">
    <property type="entry name" value="lambda repressor-like DNA-binding domains"/>
    <property type="match status" value="1"/>
</dbReference>
<dbReference type="STRING" id="883081.HMPREF9698_01219"/>
<evidence type="ECO:0000256" key="4">
    <source>
        <dbReference type="ARBA" id="ARBA00023125"/>
    </source>
</evidence>
<evidence type="ECO:0000313" key="9">
    <source>
        <dbReference type="EMBL" id="EKU93023.1"/>
    </source>
</evidence>
<dbReference type="Pfam" id="PF00532">
    <property type="entry name" value="Peripla_BP_1"/>
    <property type="match status" value="1"/>
</dbReference>
<dbReference type="NCBIfam" id="TIGR01481">
    <property type="entry name" value="ccpA"/>
    <property type="match status" value="1"/>
</dbReference>
<dbReference type="FunFam" id="1.10.260.40:FF:000002">
    <property type="entry name" value="HTH-type transcriptional repressor PurR"/>
    <property type="match status" value="1"/>
</dbReference>
<dbReference type="Gene3D" id="3.40.50.2300">
    <property type="match status" value="2"/>
</dbReference>
<evidence type="ECO:0000256" key="1">
    <source>
        <dbReference type="ARBA" id="ARBA00019435"/>
    </source>
</evidence>
<dbReference type="InterPro" id="IPR000843">
    <property type="entry name" value="HTH_LacI"/>
</dbReference>
<evidence type="ECO:0000256" key="7">
    <source>
        <dbReference type="RuleBase" id="RU368079"/>
    </source>
</evidence>
<protein>
    <recommendedName>
        <fullName evidence="1 7">Catabolite control protein A</fullName>
    </recommendedName>
</protein>
<dbReference type="HOGENOM" id="CLU_037628_6_0_9"/>
<comment type="caution">
    <text evidence="9">The sequence shown here is derived from an EMBL/GenBank/DDBJ whole genome shotgun (WGS) entry which is preliminary data.</text>
</comment>
<dbReference type="InterPro" id="IPR001761">
    <property type="entry name" value="Peripla_BP/Lac1_sug-bd_dom"/>
</dbReference>
<reference evidence="9 10" key="1">
    <citation type="submission" date="2012-09" db="EMBL/GenBank/DDBJ databases">
        <title>The Genome Sequence of Alloiococcus otitis ATCC 51267.</title>
        <authorList>
            <consortium name="The Broad Institute Genome Sequencing Platform"/>
            <person name="Earl A."/>
            <person name="Ward D."/>
            <person name="Feldgarden M."/>
            <person name="Gevers D."/>
            <person name="Huys G."/>
            <person name="Walker B."/>
            <person name="Young S.K."/>
            <person name="Zeng Q."/>
            <person name="Gargeya S."/>
            <person name="Fitzgerald M."/>
            <person name="Haas B."/>
            <person name="Abouelleil A."/>
            <person name="Alvarado L."/>
            <person name="Arachchi H.M."/>
            <person name="Berlin A.M."/>
            <person name="Chapman S.B."/>
            <person name="Goldberg J."/>
            <person name="Griggs A."/>
            <person name="Gujja S."/>
            <person name="Hansen M."/>
            <person name="Howarth C."/>
            <person name="Imamovic A."/>
            <person name="Larimer J."/>
            <person name="McCowen C."/>
            <person name="Montmayeur A."/>
            <person name="Murphy C."/>
            <person name="Neiman D."/>
            <person name="Pearson M."/>
            <person name="Priest M."/>
            <person name="Roberts A."/>
            <person name="Saif S."/>
            <person name="Shea T."/>
            <person name="Sisk P."/>
            <person name="Sykes S."/>
            <person name="Wortman J."/>
            <person name="Nusbaum C."/>
            <person name="Birren B."/>
        </authorList>
    </citation>
    <scope>NUCLEOTIDE SEQUENCE [LARGE SCALE GENOMIC DNA]</scope>
    <source>
        <strain evidence="9 10">ATCC 51267</strain>
    </source>
</reference>
<keyword evidence="6 7" id="KW-0804">Transcription</keyword>
<dbReference type="PATRIC" id="fig|883081.3.peg.1397"/>